<proteinExistence type="predicted"/>
<dbReference type="EMBL" id="WFKK01000001">
    <property type="protein sequence ID" value="KAB7891453.1"/>
    <property type="molecule type" value="Genomic_DNA"/>
</dbReference>
<protein>
    <submittedName>
        <fullName evidence="2">Uncharacterized protein</fullName>
    </submittedName>
</protein>
<dbReference type="Proteomes" id="UP000472839">
    <property type="component" value="Unassembled WGS sequence"/>
</dbReference>
<feature type="coiled-coil region" evidence="1">
    <location>
        <begin position="114"/>
        <end position="141"/>
    </location>
</feature>
<gene>
    <name evidence="2" type="ORF">GBG19_01030</name>
</gene>
<keyword evidence="1" id="KW-0175">Coiled coil</keyword>
<dbReference type="RefSeq" id="WP_152279556.1">
    <property type="nucleotide sequence ID" value="NZ_WFKK01000001.1"/>
</dbReference>
<sequence length="182" mass="21063">MMNINFEEIKNKWITPDGINLREHMHETIKDVENPTKKELKAFNSFLRANKEESVILFHGTSSEYNIKEDGIKKTTARTRKSIQTTLGYVYASVFKELAQIFGEMANPHNEISVYAIKVKVKDLKADLDQLTNKRRWGENENIGNTLADSLVFGRGARIKRNIEDYEVREIWNTKESKLNVA</sequence>
<reference evidence="2 3" key="1">
    <citation type="submission" date="2019-10" db="EMBL/GenBank/DDBJ databases">
        <title>Poseidonibacter ostreae sp. nov., isolated from the gut of the Ostrea denselamellosa.</title>
        <authorList>
            <person name="Choi A."/>
        </authorList>
    </citation>
    <scope>NUCLEOTIDE SEQUENCE [LARGE SCALE GENOMIC DNA]</scope>
    <source>
        <strain evidence="2 3">SJOD-M-33</strain>
    </source>
</reference>
<organism evidence="2 3">
    <name type="scientific">Poseidonibacter ostreae</name>
    <dbReference type="NCBI Taxonomy" id="2654171"/>
    <lineage>
        <taxon>Bacteria</taxon>
        <taxon>Pseudomonadati</taxon>
        <taxon>Campylobacterota</taxon>
        <taxon>Epsilonproteobacteria</taxon>
        <taxon>Campylobacterales</taxon>
        <taxon>Arcobacteraceae</taxon>
        <taxon>Poseidonibacter</taxon>
    </lineage>
</organism>
<evidence type="ECO:0000256" key="1">
    <source>
        <dbReference type="SAM" id="Coils"/>
    </source>
</evidence>
<evidence type="ECO:0000313" key="2">
    <source>
        <dbReference type="EMBL" id="KAB7891453.1"/>
    </source>
</evidence>
<evidence type="ECO:0000313" key="3">
    <source>
        <dbReference type="Proteomes" id="UP000472839"/>
    </source>
</evidence>
<name>A0A6L4WXG1_9BACT</name>
<dbReference type="AlphaFoldDB" id="A0A6L4WXG1"/>
<accession>A0A6L4WXG1</accession>
<comment type="caution">
    <text evidence="2">The sequence shown here is derived from an EMBL/GenBank/DDBJ whole genome shotgun (WGS) entry which is preliminary data.</text>
</comment>